<proteinExistence type="predicted"/>
<protein>
    <submittedName>
        <fullName evidence="1">Uncharacterized protein</fullName>
    </submittedName>
</protein>
<dbReference type="Proteomes" id="UP000601597">
    <property type="component" value="Unassembled WGS sequence"/>
</dbReference>
<gene>
    <name evidence="1" type="ORF">GCM10007071_08370</name>
</gene>
<comment type="caution">
    <text evidence="1">The sequence shown here is derived from an EMBL/GenBank/DDBJ whole genome shotgun (WGS) entry which is preliminary data.</text>
</comment>
<accession>A0ABQ3AU40</accession>
<organism evidence="1 2">
    <name type="scientific">Marinobacter zhanjiangensis</name>
    <dbReference type="NCBI Taxonomy" id="578215"/>
    <lineage>
        <taxon>Bacteria</taxon>
        <taxon>Pseudomonadati</taxon>
        <taxon>Pseudomonadota</taxon>
        <taxon>Gammaproteobacteria</taxon>
        <taxon>Pseudomonadales</taxon>
        <taxon>Marinobacteraceae</taxon>
        <taxon>Marinobacter</taxon>
    </lineage>
</organism>
<reference evidence="2" key="1">
    <citation type="journal article" date="2019" name="Int. J. Syst. Evol. Microbiol.">
        <title>The Global Catalogue of Microorganisms (GCM) 10K type strain sequencing project: providing services to taxonomists for standard genome sequencing and annotation.</title>
        <authorList>
            <consortium name="The Broad Institute Genomics Platform"/>
            <consortium name="The Broad Institute Genome Sequencing Center for Infectious Disease"/>
            <person name="Wu L."/>
            <person name="Ma J."/>
        </authorList>
    </citation>
    <scope>NUCLEOTIDE SEQUENCE [LARGE SCALE GENOMIC DNA]</scope>
    <source>
        <strain evidence="2">KCTC 22280</strain>
    </source>
</reference>
<keyword evidence="2" id="KW-1185">Reference proteome</keyword>
<name>A0ABQ3AU40_9GAMM</name>
<evidence type="ECO:0000313" key="2">
    <source>
        <dbReference type="Proteomes" id="UP000601597"/>
    </source>
</evidence>
<evidence type="ECO:0000313" key="1">
    <source>
        <dbReference type="EMBL" id="GGY64077.1"/>
    </source>
</evidence>
<dbReference type="EMBL" id="BMXV01000002">
    <property type="protein sequence ID" value="GGY64077.1"/>
    <property type="molecule type" value="Genomic_DNA"/>
</dbReference>
<sequence length="63" mass="7003">MITPDPRPSFPEISRGACAARMKVDRAPLHTGATGFQESVEKQVQDAPKIAPIIEIKATYFYR</sequence>